<comment type="caution">
    <text evidence="7">The sequence shown here is derived from an EMBL/GenBank/DDBJ whole genome shotgun (WGS) entry which is preliminary data.</text>
</comment>
<dbReference type="Pfam" id="PF00675">
    <property type="entry name" value="Peptidase_M16"/>
    <property type="match status" value="2"/>
</dbReference>
<dbReference type="SUPFAM" id="SSF63411">
    <property type="entry name" value="LuxS/MPP-like metallohydrolase"/>
    <property type="match status" value="4"/>
</dbReference>
<gene>
    <name evidence="7" type="ORF">GRI65_11150</name>
</gene>
<dbReference type="InterPro" id="IPR050361">
    <property type="entry name" value="MPP/UQCRC_Complex"/>
</dbReference>
<evidence type="ECO:0000313" key="7">
    <source>
        <dbReference type="EMBL" id="MXP45011.1"/>
    </source>
</evidence>
<feature type="domain" description="Peptidase M16 C-terminal" evidence="6">
    <location>
        <begin position="206"/>
        <end position="382"/>
    </location>
</feature>
<keyword evidence="2" id="KW-0378">Hydrolase</keyword>
<keyword evidence="4" id="KW-0732">Signal</keyword>
<reference evidence="7 8" key="1">
    <citation type="submission" date="2019-12" db="EMBL/GenBank/DDBJ databases">
        <title>Genomic-based taxomic classification of the family Erythrobacteraceae.</title>
        <authorList>
            <person name="Xu L."/>
        </authorList>
    </citation>
    <scope>NUCLEOTIDE SEQUENCE [LARGE SCALE GENOMIC DNA]</scope>
    <source>
        <strain evidence="7 8">KCTC 42453</strain>
    </source>
</reference>
<dbReference type="Gene3D" id="3.30.830.10">
    <property type="entry name" value="Metalloenzyme, LuxS/M16 peptidase-like"/>
    <property type="match status" value="4"/>
</dbReference>
<dbReference type="GO" id="GO:0008237">
    <property type="term" value="F:metallopeptidase activity"/>
    <property type="evidence" value="ECO:0007669"/>
    <property type="project" value="UniProtKB-KW"/>
</dbReference>
<accession>A0A845B164</accession>
<dbReference type="RefSeq" id="WP_160756656.1">
    <property type="nucleotide sequence ID" value="NZ_WTYL01000003.1"/>
</dbReference>
<feature type="region of interest" description="Disordered" evidence="3">
    <location>
        <begin position="471"/>
        <end position="495"/>
    </location>
</feature>
<evidence type="ECO:0000256" key="2">
    <source>
        <dbReference type="ARBA" id="ARBA00023049"/>
    </source>
</evidence>
<dbReference type="InterPro" id="IPR011249">
    <property type="entry name" value="Metalloenz_LuxS/M16"/>
</dbReference>
<feature type="domain" description="Peptidase M16 N-terminal" evidence="5">
    <location>
        <begin position="52"/>
        <end position="166"/>
    </location>
</feature>
<dbReference type="AlphaFoldDB" id="A0A845B164"/>
<feature type="signal peptide" evidence="4">
    <location>
        <begin position="1"/>
        <end position="22"/>
    </location>
</feature>
<dbReference type="GO" id="GO:0046872">
    <property type="term" value="F:metal ion binding"/>
    <property type="evidence" value="ECO:0007669"/>
    <property type="project" value="InterPro"/>
</dbReference>
<dbReference type="OrthoDB" id="9811314at2"/>
<keyword evidence="8" id="KW-1185">Reference proteome</keyword>
<keyword evidence="2" id="KW-0645">Protease</keyword>
<protein>
    <submittedName>
        <fullName evidence="7">Insulinase family protein</fullName>
    </submittedName>
</protein>
<dbReference type="EMBL" id="WTYL01000003">
    <property type="protein sequence ID" value="MXP45011.1"/>
    <property type="molecule type" value="Genomic_DNA"/>
</dbReference>
<dbReference type="PANTHER" id="PTHR11851">
    <property type="entry name" value="METALLOPROTEASE"/>
    <property type="match status" value="1"/>
</dbReference>
<dbReference type="InterPro" id="IPR011765">
    <property type="entry name" value="Pept_M16_N"/>
</dbReference>
<sequence length="944" mass="100748">MFRSFLAAGCGLLALSVTAPLAAQAPAGSADTLSAPEIAFEEWTLDNGLRVIALPDQGTSTVTTSIWYDVGSKHDPEGRSGFAHLFEHILSRKTENMPYNMINKLTEDVGGQRNASTGDDRTNYYETVPAEYLETMLWTHAERMARPVVDAEVFEKERSIVKEELRQRILAPPYGRLRLVFAENGYDVLPHRRPGIGNIEELDATTLDDARAFHQAYYGPDTATVIVAGNFETANLRALMDKYFAAIPRRSNPIPLEISAREERRTEPRSLVATAPNVPLPVVGYLWQLPPQTHPDVAAVNVLDAIMSSGQNSRLYNALVRTGKAVQAQEFASTSEEGGYFASFAILSPVADQDEVAALLAAEFEKLRTQPVSEAELREAKNEWVSGTLSRRETARGRAFELGEALVSTGDPRWADQFLADIAKVTAADVMRVARTWLTPESVVAMRYVAGEADPASYANPVPMPTFRSVPDAVGEPASLNDEATREAPPAPGPVPAVARAPLIQTTLDNGIKLVSTQTGDVPLATITVVLPGGTSADPAGKAGLAEMTAGLVDKGTATRSAEQIAQTLESLGASLSASAGADGTFVSLTAPVGNIMAAGEVMSDVIRNASFPQSELDRERKRAVDGLQVAMKDPGSLAGILASPVMYGSAAYGGVTTAESLTRLTQADLTNFRSTWWHPAAAQIVVSGGIAPERAKEVAGALFGNWQSEQPAPTPIAYPSGPAPAPRALVIDMPEAGQAAVLAGVRAISRSDADYYPLMLANTVLGSGSNGRLFEEVRTKRALSYGSYSSFGARAGQAVLTANAQTKNETADEVADVILEQFELLGTAPLEEEALQKRRLFLGGSYARALETSSGFNGIVAGLLQQGIAPEEAAMLAERLQAVSPEAALDVSRRIVRPENASLIIVGNAAEFIDDLREDYPNVEVIPVSELDLNSPTLRKPAE</sequence>
<evidence type="ECO:0000256" key="4">
    <source>
        <dbReference type="SAM" id="SignalP"/>
    </source>
</evidence>
<proteinExistence type="inferred from homology"/>
<evidence type="ECO:0000313" key="8">
    <source>
        <dbReference type="Proteomes" id="UP000431922"/>
    </source>
</evidence>
<dbReference type="Pfam" id="PF05193">
    <property type="entry name" value="Peptidase_M16_C"/>
    <property type="match status" value="2"/>
</dbReference>
<evidence type="ECO:0000256" key="1">
    <source>
        <dbReference type="ARBA" id="ARBA00007261"/>
    </source>
</evidence>
<evidence type="ECO:0000259" key="6">
    <source>
        <dbReference type="Pfam" id="PF05193"/>
    </source>
</evidence>
<feature type="chain" id="PRO_5032491191" evidence="4">
    <location>
        <begin position="23"/>
        <end position="944"/>
    </location>
</feature>
<keyword evidence="2" id="KW-0482">Metalloprotease</keyword>
<feature type="domain" description="Peptidase M16 C-terminal" evidence="6">
    <location>
        <begin position="665"/>
        <end position="838"/>
    </location>
</feature>
<organism evidence="7 8">
    <name type="scientific">Allopontixanthobacter sediminis</name>
    <dbReference type="NCBI Taxonomy" id="1689985"/>
    <lineage>
        <taxon>Bacteria</taxon>
        <taxon>Pseudomonadati</taxon>
        <taxon>Pseudomonadota</taxon>
        <taxon>Alphaproteobacteria</taxon>
        <taxon>Sphingomonadales</taxon>
        <taxon>Erythrobacteraceae</taxon>
        <taxon>Allopontixanthobacter</taxon>
    </lineage>
</organism>
<dbReference type="InterPro" id="IPR007863">
    <property type="entry name" value="Peptidase_M16_C"/>
</dbReference>
<dbReference type="Proteomes" id="UP000431922">
    <property type="component" value="Unassembled WGS sequence"/>
</dbReference>
<name>A0A845B164_9SPHN</name>
<comment type="similarity">
    <text evidence="1">Belongs to the peptidase M16 family.</text>
</comment>
<dbReference type="PANTHER" id="PTHR11851:SF49">
    <property type="entry name" value="MITOCHONDRIAL-PROCESSING PEPTIDASE SUBUNIT ALPHA"/>
    <property type="match status" value="1"/>
</dbReference>
<evidence type="ECO:0000259" key="5">
    <source>
        <dbReference type="Pfam" id="PF00675"/>
    </source>
</evidence>
<evidence type="ECO:0000256" key="3">
    <source>
        <dbReference type="SAM" id="MobiDB-lite"/>
    </source>
</evidence>
<feature type="domain" description="Peptidase M16 N-terminal" evidence="5">
    <location>
        <begin position="518"/>
        <end position="630"/>
    </location>
</feature>